<feature type="transmembrane region" description="Helical" evidence="4">
    <location>
        <begin position="46"/>
        <end position="67"/>
    </location>
</feature>
<keyword evidence="6" id="KW-1185">Reference proteome</keyword>
<organism evidence="5 6">
    <name type="scientific">Dendrobium catenatum</name>
    <dbReference type="NCBI Taxonomy" id="906689"/>
    <lineage>
        <taxon>Eukaryota</taxon>
        <taxon>Viridiplantae</taxon>
        <taxon>Streptophyta</taxon>
        <taxon>Embryophyta</taxon>
        <taxon>Tracheophyta</taxon>
        <taxon>Spermatophyta</taxon>
        <taxon>Magnoliopsida</taxon>
        <taxon>Liliopsida</taxon>
        <taxon>Asparagales</taxon>
        <taxon>Orchidaceae</taxon>
        <taxon>Epidendroideae</taxon>
        <taxon>Malaxideae</taxon>
        <taxon>Dendrobiinae</taxon>
        <taxon>Dendrobium</taxon>
    </lineage>
</organism>
<evidence type="ECO:0000313" key="5">
    <source>
        <dbReference type="EMBL" id="PKU61634.1"/>
    </source>
</evidence>
<keyword evidence="2 4" id="KW-1133">Transmembrane helix</keyword>
<keyword evidence="3 4" id="KW-0472">Membrane</keyword>
<reference evidence="5 6" key="2">
    <citation type="journal article" date="2017" name="Nature">
        <title>The Apostasia genome and the evolution of orchids.</title>
        <authorList>
            <person name="Zhang G.Q."/>
            <person name="Liu K.W."/>
            <person name="Li Z."/>
            <person name="Lohaus R."/>
            <person name="Hsiao Y.Y."/>
            <person name="Niu S.C."/>
            <person name="Wang J.Y."/>
            <person name="Lin Y.C."/>
            <person name="Xu Q."/>
            <person name="Chen L.J."/>
            <person name="Yoshida K."/>
            <person name="Fujiwara S."/>
            <person name="Wang Z.W."/>
            <person name="Zhang Y.Q."/>
            <person name="Mitsuda N."/>
            <person name="Wang M."/>
            <person name="Liu G.H."/>
            <person name="Pecoraro L."/>
            <person name="Huang H.X."/>
            <person name="Xiao X.J."/>
            <person name="Lin M."/>
            <person name="Wu X.Y."/>
            <person name="Wu W.L."/>
            <person name="Chen Y.Y."/>
            <person name="Chang S.B."/>
            <person name="Sakamoto S."/>
            <person name="Ohme-Takagi M."/>
            <person name="Yagi M."/>
            <person name="Zeng S.J."/>
            <person name="Shen C.Y."/>
            <person name="Yeh C.M."/>
            <person name="Luo Y.B."/>
            <person name="Tsai W.C."/>
            <person name="Van de Peer Y."/>
            <person name="Liu Z.J."/>
        </authorList>
    </citation>
    <scope>NUCLEOTIDE SEQUENCE [LARGE SCALE GENOMIC DNA]</scope>
    <source>
        <tissue evidence="5">The whole plant</tissue>
    </source>
</reference>
<accession>A0A2I0VDZ6</accession>
<dbReference type="GO" id="GO:0016020">
    <property type="term" value="C:membrane"/>
    <property type="evidence" value="ECO:0007669"/>
    <property type="project" value="InterPro"/>
</dbReference>
<dbReference type="GO" id="GO:0022857">
    <property type="term" value="F:transmembrane transporter activity"/>
    <property type="evidence" value="ECO:0007669"/>
    <property type="project" value="InterPro"/>
</dbReference>
<keyword evidence="1 4" id="KW-0812">Transmembrane</keyword>
<proteinExistence type="predicted"/>
<evidence type="ECO:0000313" key="6">
    <source>
        <dbReference type="Proteomes" id="UP000233837"/>
    </source>
</evidence>
<evidence type="ECO:0000256" key="4">
    <source>
        <dbReference type="SAM" id="Phobius"/>
    </source>
</evidence>
<sequence>MARAKEYMPAIAMVAVQAGYAGLNILPKLALDSGMSPYVMIAYRQIIATLALAPFAFFLEWYLIFYYHVKECI</sequence>
<name>A0A2I0VDZ6_9ASPA</name>
<evidence type="ECO:0000256" key="1">
    <source>
        <dbReference type="ARBA" id="ARBA00022692"/>
    </source>
</evidence>
<gene>
    <name evidence="5" type="ORF">MA16_Dca027716</name>
</gene>
<dbReference type="InterPro" id="IPR030184">
    <property type="entry name" value="WAT1-related"/>
</dbReference>
<protein>
    <submittedName>
        <fullName evidence="5">WAT1-related protein</fullName>
    </submittedName>
</protein>
<evidence type="ECO:0000256" key="2">
    <source>
        <dbReference type="ARBA" id="ARBA00022989"/>
    </source>
</evidence>
<dbReference type="Proteomes" id="UP000233837">
    <property type="component" value="Unassembled WGS sequence"/>
</dbReference>
<reference evidence="5 6" key="1">
    <citation type="journal article" date="2016" name="Sci. Rep.">
        <title>The Dendrobium catenatum Lindl. genome sequence provides insights into polysaccharide synthase, floral development and adaptive evolution.</title>
        <authorList>
            <person name="Zhang G.Q."/>
            <person name="Xu Q."/>
            <person name="Bian C."/>
            <person name="Tsai W.C."/>
            <person name="Yeh C.M."/>
            <person name="Liu K.W."/>
            <person name="Yoshida K."/>
            <person name="Zhang L.S."/>
            <person name="Chang S.B."/>
            <person name="Chen F."/>
            <person name="Shi Y."/>
            <person name="Su Y.Y."/>
            <person name="Zhang Y.Q."/>
            <person name="Chen L.J."/>
            <person name="Yin Y."/>
            <person name="Lin M."/>
            <person name="Huang H."/>
            <person name="Deng H."/>
            <person name="Wang Z.W."/>
            <person name="Zhu S.L."/>
            <person name="Zhao X."/>
            <person name="Deng C."/>
            <person name="Niu S.C."/>
            <person name="Huang J."/>
            <person name="Wang M."/>
            <person name="Liu G.H."/>
            <person name="Yang H.J."/>
            <person name="Xiao X.J."/>
            <person name="Hsiao Y.Y."/>
            <person name="Wu W.L."/>
            <person name="Chen Y.Y."/>
            <person name="Mitsuda N."/>
            <person name="Ohme-Takagi M."/>
            <person name="Luo Y.B."/>
            <person name="Van de Peer Y."/>
            <person name="Liu Z.J."/>
        </authorList>
    </citation>
    <scope>NUCLEOTIDE SEQUENCE [LARGE SCALE GENOMIC DNA]</scope>
    <source>
        <tissue evidence="5">The whole plant</tissue>
    </source>
</reference>
<evidence type="ECO:0000256" key="3">
    <source>
        <dbReference type="ARBA" id="ARBA00023136"/>
    </source>
</evidence>
<dbReference type="AlphaFoldDB" id="A0A2I0VDZ6"/>
<dbReference type="PANTHER" id="PTHR31218">
    <property type="entry name" value="WAT1-RELATED PROTEIN"/>
    <property type="match status" value="1"/>
</dbReference>
<feature type="transmembrane region" description="Helical" evidence="4">
    <location>
        <begin position="7"/>
        <end position="26"/>
    </location>
</feature>
<dbReference type="EMBL" id="KZ504640">
    <property type="protein sequence ID" value="PKU61634.1"/>
    <property type="molecule type" value="Genomic_DNA"/>
</dbReference>